<evidence type="ECO:0000256" key="3">
    <source>
        <dbReference type="ARBA" id="ARBA00022617"/>
    </source>
</evidence>
<evidence type="ECO:0000256" key="6">
    <source>
        <dbReference type="SAM" id="MobiDB-lite"/>
    </source>
</evidence>
<dbReference type="OrthoDB" id="3366823at2759"/>
<evidence type="ECO:0000313" key="8">
    <source>
        <dbReference type="EMBL" id="KAF1918443.1"/>
    </source>
</evidence>
<dbReference type="Proteomes" id="UP000800096">
    <property type="component" value="Unassembled WGS sequence"/>
</dbReference>
<dbReference type="PRINTS" id="PR00465">
    <property type="entry name" value="EP450IV"/>
</dbReference>
<evidence type="ECO:0000256" key="7">
    <source>
        <dbReference type="SAM" id="Phobius"/>
    </source>
</evidence>
<dbReference type="PANTHER" id="PTHR24304">
    <property type="entry name" value="CYTOCHROME P450 FAMILY 7"/>
    <property type="match status" value="1"/>
</dbReference>
<keyword evidence="3" id="KW-0349">Heme</keyword>
<evidence type="ECO:0000313" key="9">
    <source>
        <dbReference type="Proteomes" id="UP000800096"/>
    </source>
</evidence>
<evidence type="ECO:0000256" key="5">
    <source>
        <dbReference type="ARBA" id="ARBA00023004"/>
    </source>
</evidence>
<feature type="region of interest" description="Disordered" evidence="6">
    <location>
        <begin position="455"/>
        <end position="481"/>
    </location>
</feature>
<evidence type="ECO:0000256" key="1">
    <source>
        <dbReference type="ARBA" id="ARBA00001971"/>
    </source>
</evidence>
<comment type="cofactor">
    <cofactor evidence="1">
        <name>heme</name>
        <dbReference type="ChEBI" id="CHEBI:30413"/>
    </cofactor>
</comment>
<dbReference type="InterPro" id="IPR001128">
    <property type="entry name" value="Cyt_P450"/>
</dbReference>
<evidence type="ECO:0000256" key="4">
    <source>
        <dbReference type="ARBA" id="ARBA00022723"/>
    </source>
</evidence>
<feature type="transmembrane region" description="Helical" evidence="7">
    <location>
        <begin position="54"/>
        <end position="72"/>
    </location>
</feature>
<dbReference type="GO" id="GO:0005506">
    <property type="term" value="F:iron ion binding"/>
    <property type="evidence" value="ECO:0007669"/>
    <property type="project" value="InterPro"/>
</dbReference>
<comment type="similarity">
    <text evidence="2">Belongs to the cytochrome P450 family.</text>
</comment>
<proteinExistence type="inferred from homology"/>
<keyword evidence="4" id="KW-0479">Metal-binding</keyword>
<dbReference type="GO" id="GO:0016705">
    <property type="term" value="F:oxidoreductase activity, acting on paired donors, with incorporation or reduction of molecular oxygen"/>
    <property type="evidence" value="ECO:0007669"/>
    <property type="project" value="InterPro"/>
</dbReference>
<dbReference type="Pfam" id="PF00067">
    <property type="entry name" value="p450"/>
    <property type="match status" value="1"/>
</dbReference>
<keyword evidence="9" id="KW-1185">Reference proteome</keyword>
<keyword evidence="7" id="KW-0472">Membrane</keyword>
<organism evidence="8 9">
    <name type="scientific">Ampelomyces quisqualis</name>
    <name type="common">Powdery mildew agent</name>
    <dbReference type="NCBI Taxonomy" id="50730"/>
    <lineage>
        <taxon>Eukaryota</taxon>
        <taxon>Fungi</taxon>
        <taxon>Dikarya</taxon>
        <taxon>Ascomycota</taxon>
        <taxon>Pezizomycotina</taxon>
        <taxon>Dothideomycetes</taxon>
        <taxon>Pleosporomycetidae</taxon>
        <taxon>Pleosporales</taxon>
        <taxon>Pleosporineae</taxon>
        <taxon>Phaeosphaeriaceae</taxon>
        <taxon>Ampelomyces</taxon>
    </lineage>
</organism>
<dbReference type="InterPro" id="IPR050529">
    <property type="entry name" value="CYP450_sterol_14alpha_dmase"/>
</dbReference>
<dbReference type="InterPro" id="IPR036396">
    <property type="entry name" value="Cyt_P450_sf"/>
</dbReference>
<evidence type="ECO:0000256" key="2">
    <source>
        <dbReference type="ARBA" id="ARBA00010617"/>
    </source>
</evidence>
<dbReference type="InterPro" id="IPR002403">
    <property type="entry name" value="Cyt_P450_E_grp-IV"/>
</dbReference>
<reference evidence="8" key="1">
    <citation type="journal article" date="2020" name="Stud. Mycol.">
        <title>101 Dothideomycetes genomes: a test case for predicting lifestyles and emergence of pathogens.</title>
        <authorList>
            <person name="Haridas S."/>
            <person name="Albert R."/>
            <person name="Binder M."/>
            <person name="Bloem J."/>
            <person name="Labutti K."/>
            <person name="Salamov A."/>
            <person name="Andreopoulos B."/>
            <person name="Baker S."/>
            <person name="Barry K."/>
            <person name="Bills G."/>
            <person name="Bluhm B."/>
            <person name="Cannon C."/>
            <person name="Castanera R."/>
            <person name="Culley D."/>
            <person name="Daum C."/>
            <person name="Ezra D."/>
            <person name="Gonzalez J."/>
            <person name="Henrissat B."/>
            <person name="Kuo A."/>
            <person name="Liang C."/>
            <person name="Lipzen A."/>
            <person name="Lutzoni F."/>
            <person name="Magnuson J."/>
            <person name="Mondo S."/>
            <person name="Nolan M."/>
            <person name="Ohm R."/>
            <person name="Pangilinan J."/>
            <person name="Park H.-J."/>
            <person name="Ramirez L."/>
            <person name="Alfaro M."/>
            <person name="Sun H."/>
            <person name="Tritt A."/>
            <person name="Yoshinaga Y."/>
            <person name="Zwiers L.-H."/>
            <person name="Turgeon B."/>
            <person name="Goodwin S."/>
            <person name="Spatafora J."/>
            <person name="Crous P."/>
            <person name="Grigoriev I."/>
        </authorList>
    </citation>
    <scope>NUCLEOTIDE SEQUENCE</scope>
    <source>
        <strain evidence="8">HMLAC05119</strain>
    </source>
</reference>
<keyword evidence="7" id="KW-1133">Transmembrane helix</keyword>
<dbReference type="PANTHER" id="PTHR24304:SF2">
    <property type="entry name" value="24-HYDROXYCHOLESTEROL 7-ALPHA-HYDROXYLASE"/>
    <property type="match status" value="1"/>
</dbReference>
<keyword evidence="5" id="KW-0408">Iron</keyword>
<dbReference type="GO" id="GO:0020037">
    <property type="term" value="F:heme binding"/>
    <property type="evidence" value="ECO:0007669"/>
    <property type="project" value="InterPro"/>
</dbReference>
<protein>
    <submittedName>
        <fullName evidence="8">Putative cytochrome-like protein P450</fullName>
    </submittedName>
</protein>
<feature type="transmembrane region" description="Helical" evidence="7">
    <location>
        <begin position="12"/>
        <end position="33"/>
    </location>
</feature>
<dbReference type="Gene3D" id="1.10.630.10">
    <property type="entry name" value="Cytochrome P450"/>
    <property type="match status" value="1"/>
</dbReference>
<keyword evidence="7" id="KW-0812">Transmembrane</keyword>
<dbReference type="AlphaFoldDB" id="A0A6A5QSK9"/>
<dbReference type="EMBL" id="ML979134">
    <property type="protein sequence ID" value="KAF1918443.1"/>
    <property type="molecule type" value="Genomic_DNA"/>
</dbReference>
<dbReference type="SUPFAM" id="SSF48264">
    <property type="entry name" value="Cytochrome P450"/>
    <property type="match status" value="1"/>
</dbReference>
<name>A0A6A5QSK9_AMPQU</name>
<accession>A0A6A5QSK9</accession>
<sequence length="554" mass="62877">MMSLQKTFIFWAFYPELAIILTLIIVPVATYYGSRSSFQRRTRGKRVGKVPPTIPYYVPGIFHAFSLASIGPQKYFAQLLKKYDSRDPFCVRAGPQPLVVVRDLKHVKTVLSALQAVTPAASRLEHFDKIYGSPRAALDLYANEGINMAEGSTLQHAHVTVTQKHLTGMSLSANIETYMTILSCSLNDKMFQVGSWTQIEDSWSFLRQVITRCHLTWLFGKDIFKQYPNIFKDYWEFVDAFEGFFPGLPRYWVPGAASQVRERLLQGIGRWLKVNHSGSDFARIIESDPVWDELKGLKFLQERDEALAQIKCMDVRARAAEMLSIIHETTSALVPCVTWSLLELARRPEFAKRLTISVSRYSPSSGATYNINDITNMPFMESLLAETVRLRTAPIEVYITHKGLVLDDNWRVLKEVPIVTLLHDLALHSQESTNLQSKTVGKPLEEFWPERFSQKSKSNKLESNSEGGLRDVAGLDRQDSNFDRGQPPLLGREYLPAAHAATMAIFLNEFELQLCDPELFDAALPPPRELAFGILKPVDKVEVRIRKRNTSSTK</sequence>
<gene>
    <name evidence="8" type="ORF">BDU57DRAFT_515220</name>
</gene>
<dbReference type="GO" id="GO:0008395">
    <property type="term" value="F:steroid hydroxylase activity"/>
    <property type="evidence" value="ECO:0007669"/>
    <property type="project" value="TreeGrafter"/>
</dbReference>